<dbReference type="InterPro" id="IPR001926">
    <property type="entry name" value="TrpB-like_PALP"/>
</dbReference>
<proteinExistence type="inferred from homology"/>
<comment type="caution">
    <text evidence="14">The sequence shown here is derived from an EMBL/GenBank/DDBJ whole genome shotgun (WGS) entry which is preliminary data.</text>
</comment>
<evidence type="ECO:0000256" key="9">
    <source>
        <dbReference type="PIRSR" id="PIRSR605856-50"/>
    </source>
</evidence>
<evidence type="ECO:0000256" key="8">
    <source>
        <dbReference type="ARBA" id="ARBA00047931"/>
    </source>
</evidence>
<dbReference type="CDD" id="cd02066">
    <property type="entry name" value="GRX_family"/>
    <property type="match status" value="1"/>
</dbReference>
<evidence type="ECO:0000256" key="2">
    <source>
        <dbReference type="ARBA" id="ARBA00004962"/>
    </source>
</evidence>
<protein>
    <recommendedName>
        <fullName evidence="11">Cysteine synthase</fullName>
        <ecNumber evidence="11">2.5.1.47</ecNumber>
    </recommendedName>
</protein>
<dbReference type="SUPFAM" id="SSF52833">
    <property type="entry name" value="Thioredoxin-like"/>
    <property type="match status" value="1"/>
</dbReference>
<dbReference type="UniPathway" id="UPA00136">
    <property type="reaction ID" value="UER00200"/>
</dbReference>
<dbReference type="InterPro" id="IPR002109">
    <property type="entry name" value="Glutaredoxin"/>
</dbReference>
<dbReference type="InterPro" id="IPR005856">
    <property type="entry name" value="Cys_synth"/>
</dbReference>
<dbReference type="AlphaFoldDB" id="A0A841K3P0"/>
<comment type="cofactor">
    <cofactor evidence="1 9 11">
        <name>pyridoxal 5'-phosphate</name>
        <dbReference type="ChEBI" id="CHEBI:597326"/>
    </cofactor>
</comment>
<keyword evidence="7 11" id="KW-0198">Cysteine biosynthesis</keyword>
<feature type="modified residue" description="N6-(pyridoxal phosphate)lysine" evidence="10">
    <location>
        <position position="45"/>
    </location>
</feature>
<dbReference type="PROSITE" id="PS00901">
    <property type="entry name" value="CYS_SYNTHASE"/>
    <property type="match status" value="1"/>
</dbReference>
<dbReference type="SUPFAM" id="SSF53686">
    <property type="entry name" value="Tryptophan synthase beta subunit-like PLP-dependent enzymes"/>
    <property type="match status" value="1"/>
</dbReference>
<evidence type="ECO:0000259" key="13">
    <source>
        <dbReference type="Pfam" id="PF00462"/>
    </source>
</evidence>
<feature type="domain" description="Glutaredoxin" evidence="13">
    <location>
        <begin position="385"/>
        <end position="451"/>
    </location>
</feature>
<feature type="binding site" evidence="9">
    <location>
        <position position="287"/>
    </location>
    <ligand>
        <name>pyridoxal 5'-phosphate</name>
        <dbReference type="ChEBI" id="CHEBI:597326"/>
    </ligand>
</feature>
<evidence type="ECO:0000256" key="3">
    <source>
        <dbReference type="ARBA" id="ARBA00007103"/>
    </source>
</evidence>
<dbReference type="Proteomes" id="UP000588017">
    <property type="component" value="Unassembled WGS sequence"/>
</dbReference>
<evidence type="ECO:0000256" key="5">
    <source>
        <dbReference type="ARBA" id="ARBA00022679"/>
    </source>
</evidence>
<evidence type="ECO:0000256" key="10">
    <source>
        <dbReference type="PIRSR" id="PIRSR605856-51"/>
    </source>
</evidence>
<comment type="catalytic activity">
    <reaction evidence="8 11">
        <text>O-acetyl-L-serine + hydrogen sulfide = L-cysteine + acetate</text>
        <dbReference type="Rhea" id="RHEA:14829"/>
        <dbReference type="ChEBI" id="CHEBI:29919"/>
        <dbReference type="ChEBI" id="CHEBI:30089"/>
        <dbReference type="ChEBI" id="CHEBI:35235"/>
        <dbReference type="ChEBI" id="CHEBI:58340"/>
        <dbReference type="EC" id="2.5.1.47"/>
    </reaction>
</comment>
<evidence type="ECO:0000256" key="4">
    <source>
        <dbReference type="ARBA" id="ARBA00022605"/>
    </source>
</evidence>
<gene>
    <name evidence="14" type="ORF">HNQ73_000543</name>
</gene>
<evidence type="ECO:0000256" key="11">
    <source>
        <dbReference type="RuleBase" id="RU003985"/>
    </source>
</evidence>
<dbReference type="InterPro" id="IPR001216">
    <property type="entry name" value="P-phosphate_BS"/>
</dbReference>
<evidence type="ECO:0000256" key="7">
    <source>
        <dbReference type="ARBA" id="ARBA00023192"/>
    </source>
</evidence>
<dbReference type="PRINTS" id="PR00160">
    <property type="entry name" value="GLUTAREDOXIN"/>
</dbReference>
<dbReference type="EMBL" id="JACHEH010000001">
    <property type="protein sequence ID" value="MBB6166935.1"/>
    <property type="molecule type" value="Genomic_DNA"/>
</dbReference>
<name>A0A841K3P0_9HYPH</name>
<keyword evidence="5 11" id="KW-0808">Transferase</keyword>
<reference evidence="14 15" key="1">
    <citation type="submission" date="2020-08" db="EMBL/GenBank/DDBJ databases">
        <title>Genomic Encyclopedia of Type Strains, Phase IV (KMG-IV): sequencing the most valuable type-strain genomes for metagenomic binning, comparative biology and taxonomic classification.</title>
        <authorList>
            <person name="Goeker M."/>
        </authorList>
    </citation>
    <scope>NUCLEOTIDE SEQUENCE [LARGE SCALE GENOMIC DNA]</scope>
    <source>
        <strain evidence="14 15">DSM 101465</strain>
    </source>
</reference>
<keyword evidence="6 9" id="KW-0663">Pyridoxal phosphate</keyword>
<feature type="binding site" evidence="9">
    <location>
        <position position="75"/>
    </location>
    <ligand>
        <name>pyridoxal 5'-phosphate</name>
        <dbReference type="ChEBI" id="CHEBI:597326"/>
    </ligand>
</feature>
<dbReference type="InterPro" id="IPR036249">
    <property type="entry name" value="Thioredoxin-like_sf"/>
</dbReference>
<dbReference type="FunFam" id="3.40.50.1100:FF:000003">
    <property type="entry name" value="Cystathionine beta-synthase"/>
    <property type="match status" value="1"/>
</dbReference>
<dbReference type="RefSeq" id="WP_183331966.1">
    <property type="nucleotide sequence ID" value="NZ_BMHX01000001.1"/>
</dbReference>
<dbReference type="Pfam" id="PF00291">
    <property type="entry name" value="PALP"/>
    <property type="match status" value="1"/>
</dbReference>
<organism evidence="14 15">
    <name type="scientific">Chelatococcus composti</name>
    <dbReference type="NCBI Taxonomy" id="1743235"/>
    <lineage>
        <taxon>Bacteria</taxon>
        <taxon>Pseudomonadati</taxon>
        <taxon>Pseudomonadota</taxon>
        <taxon>Alphaproteobacteria</taxon>
        <taxon>Hyphomicrobiales</taxon>
        <taxon>Chelatococcaceae</taxon>
        <taxon>Chelatococcus</taxon>
    </lineage>
</organism>
<accession>A0A841K3P0</accession>
<feature type="domain" description="Tryptophan synthase beta chain-like PALP" evidence="12">
    <location>
        <begin position="10"/>
        <end position="314"/>
    </location>
</feature>
<comment type="pathway">
    <text evidence="2">Amino-acid biosynthesis; L-cysteine biosynthesis; L-cysteine from L-serine: step 2/2.</text>
</comment>
<evidence type="ECO:0000256" key="1">
    <source>
        <dbReference type="ARBA" id="ARBA00001933"/>
    </source>
</evidence>
<dbReference type="NCBIfam" id="TIGR01136">
    <property type="entry name" value="cysKM"/>
    <property type="match status" value="1"/>
</dbReference>
<dbReference type="InterPro" id="IPR036052">
    <property type="entry name" value="TrpB-like_PALP_sf"/>
</dbReference>
<dbReference type="PANTHER" id="PTHR10314">
    <property type="entry name" value="CYSTATHIONINE BETA-SYNTHASE"/>
    <property type="match status" value="1"/>
</dbReference>
<dbReference type="PROSITE" id="PS51354">
    <property type="entry name" value="GLUTAREDOXIN_2"/>
    <property type="match status" value="1"/>
</dbReference>
<evidence type="ECO:0000313" key="14">
    <source>
        <dbReference type="EMBL" id="MBB6166935.1"/>
    </source>
</evidence>
<dbReference type="Gene3D" id="3.40.30.10">
    <property type="entry name" value="Glutaredoxin"/>
    <property type="match status" value="1"/>
</dbReference>
<keyword evidence="15" id="KW-1185">Reference proteome</keyword>
<dbReference type="InterPro" id="IPR014025">
    <property type="entry name" value="Glutaredoxin_subgr"/>
</dbReference>
<comment type="similarity">
    <text evidence="3 11">Belongs to the cysteine synthase/cystathionine beta-synthase family.</text>
</comment>
<dbReference type="InterPro" id="IPR005859">
    <property type="entry name" value="CysK"/>
</dbReference>
<dbReference type="NCBIfam" id="TIGR01139">
    <property type="entry name" value="cysK"/>
    <property type="match status" value="1"/>
</dbReference>
<sequence>MISMPYESILDTIGKTPVVRLARMQTGGAALYAKLEAFNPGGSVKDRLAAAIIAEAERSGALKPGQTVVEATSGNTGIGLAMVCARKGYPLVIVMPENASIERRKLMRFFGARVVLTPAVERGSGMLAKAIELAETHGWFLCRQFETPVNAAVHARTTAREILEAFRDRPLDYWVTGTGTGGTLAGVASVLRRERPQTRIVVCEPDNSALLSSGIAQQFDERGMPTRAHTRFRPHPIQGWSPDFIPQIVGKAMAEGLVDEIVPVSGDSALAAARRLATEEGILAGISSGATLAGAMEVARRAKAGRNVLCMLPDTGERYLSTILFDHITEEMSLEEEEISRSTPGYRFDRPPSFAGPQTAAGEVRIDPAADAFVDEAIGDPDHPVVLFSLTWCEFCWSVRKLFDRAGIPYRCIDIDTPERQREAMDGEIRKALRARVGSPTIPQVFVAGRHLGGCTETLAAWQDGSLSARLAAAGIAHDRDACPDPDSLLPQWVRAKA</sequence>
<dbReference type="InterPro" id="IPR050214">
    <property type="entry name" value="Cys_Synth/Cystath_Beta-Synth"/>
</dbReference>
<dbReference type="CDD" id="cd01561">
    <property type="entry name" value="CBS_like"/>
    <property type="match status" value="1"/>
</dbReference>
<dbReference type="GO" id="GO:0004124">
    <property type="term" value="F:cysteine synthase activity"/>
    <property type="evidence" value="ECO:0007669"/>
    <property type="project" value="UniProtKB-UniRule"/>
</dbReference>
<evidence type="ECO:0000259" key="12">
    <source>
        <dbReference type="Pfam" id="PF00291"/>
    </source>
</evidence>
<dbReference type="Pfam" id="PF00462">
    <property type="entry name" value="Glutaredoxin"/>
    <property type="match status" value="1"/>
</dbReference>
<feature type="binding site" evidence="9">
    <location>
        <begin position="179"/>
        <end position="183"/>
    </location>
    <ligand>
        <name>pyridoxal 5'-phosphate</name>
        <dbReference type="ChEBI" id="CHEBI:597326"/>
    </ligand>
</feature>
<keyword evidence="4 11" id="KW-0028">Amino-acid biosynthesis</keyword>
<evidence type="ECO:0000313" key="15">
    <source>
        <dbReference type="Proteomes" id="UP000588017"/>
    </source>
</evidence>
<evidence type="ECO:0000256" key="6">
    <source>
        <dbReference type="ARBA" id="ARBA00022898"/>
    </source>
</evidence>
<dbReference type="EC" id="2.5.1.47" evidence="11"/>
<dbReference type="GO" id="GO:0006535">
    <property type="term" value="P:cysteine biosynthetic process from serine"/>
    <property type="evidence" value="ECO:0007669"/>
    <property type="project" value="UniProtKB-UniRule"/>
</dbReference>
<dbReference type="Gene3D" id="3.40.50.1100">
    <property type="match status" value="2"/>
</dbReference>